<accession>A0ABN2LI25</accession>
<dbReference type="PANTHER" id="PTHR32332:SF20">
    <property type="entry name" value="2-NITROPROPANE DIOXYGENASE-LIKE PROTEIN"/>
    <property type="match status" value="1"/>
</dbReference>
<evidence type="ECO:0000256" key="2">
    <source>
        <dbReference type="ARBA" id="ARBA00022643"/>
    </source>
</evidence>
<keyword evidence="1" id="KW-0285">Flavoprotein</keyword>
<name>A0ABN2LI25_9MICO</name>
<dbReference type="PANTHER" id="PTHR32332">
    <property type="entry name" value="2-NITROPROPANE DIOXYGENASE"/>
    <property type="match status" value="1"/>
</dbReference>
<dbReference type="EMBL" id="BAAAOB010000001">
    <property type="protein sequence ID" value="GAA1786652.1"/>
    <property type="molecule type" value="Genomic_DNA"/>
</dbReference>
<evidence type="ECO:0000256" key="3">
    <source>
        <dbReference type="ARBA" id="ARBA00023002"/>
    </source>
</evidence>
<protein>
    <submittedName>
        <fullName evidence="4">Nitronate monooxygenase family protein</fullName>
    </submittedName>
</protein>
<keyword evidence="4" id="KW-0503">Monooxygenase</keyword>
<keyword evidence="5" id="KW-1185">Reference proteome</keyword>
<keyword evidence="2" id="KW-0288">FMN</keyword>
<reference evidence="4 5" key="1">
    <citation type="journal article" date="2019" name="Int. J. Syst. Evol. Microbiol.">
        <title>The Global Catalogue of Microorganisms (GCM) 10K type strain sequencing project: providing services to taxonomists for standard genome sequencing and annotation.</title>
        <authorList>
            <consortium name="The Broad Institute Genomics Platform"/>
            <consortium name="The Broad Institute Genome Sequencing Center for Infectious Disease"/>
            <person name="Wu L."/>
            <person name="Ma J."/>
        </authorList>
    </citation>
    <scope>NUCLEOTIDE SEQUENCE [LARGE SCALE GENOMIC DNA]</scope>
    <source>
        <strain evidence="4 5">JCM 14736</strain>
    </source>
</reference>
<organism evidence="4 5">
    <name type="scientific">Leucobacter iarius</name>
    <dbReference type="NCBI Taxonomy" id="333963"/>
    <lineage>
        <taxon>Bacteria</taxon>
        <taxon>Bacillati</taxon>
        <taxon>Actinomycetota</taxon>
        <taxon>Actinomycetes</taxon>
        <taxon>Micrococcales</taxon>
        <taxon>Microbacteriaceae</taxon>
        <taxon>Leucobacter</taxon>
    </lineage>
</organism>
<dbReference type="Gene3D" id="3.20.20.70">
    <property type="entry name" value="Aldolase class I"/>
    <property type="match status" value="1"/>
</dbReference>
<dbReference type="SUPFAM" id="SSF51412">
    <property type="entry name" value="Inosine monophosphate dehydrogenase (IMPDH)"/>
    <property type="match status" value="1"/>
</dbReference>
<dbReference type="Pfam" id="PF03060">
    <property type="entry name" value="NMO"/>
    <property type="match status" value="1"/>
</dbReference>
<sequence length="338" mass="35558">MTDNADRSPVATDARPRLSTRFTEALGIEYPVVQGGMMWVGRAELAAAVSEAGGLGIITALTQPTPADLVKEVERARTLTDKPIGVNLTILPSIAPPPYDEYRQAIIDAGVTIVETAGSSPEPHMQQFTDAGIKVIHKCTSVRHALKAQSLGVAAVSIDGFECAGHPGEDDVPGLVLIPAAADALSIPFIASGGFADGRGLAAALALGADGINMGSRFMCTVESPIAQAVKERIVAASELDTNLIFRTLRNTARVAKNSVSDEVVRILNDGGQFPDVQPLVAGARGRKVFEQGDIEAGIWTVGQVQGLIHDIPSAGEVVRRTVAEAKQRLQERLAQFA</sequence>
<dbReference type="GO" id="GO:0004497">
    <property type="term" value="F:monooxygenase activity"/>
    <property type="evidence" value="ECO:0007669"/>
    <property type="project" value="UniProtKB-KW"/>
</dbReference>
<evidence type="ECO:0000313" key="5">
    <source>
        <dbReference type="Proteomes" id="UP001500851"/>
    </source>
</evidence>
<dbReference type="Proteomes" id="UP001500851">
    <property type="component" value="Unassembled WGS sequence"/>
</dbReference>
<keyword evidence="3" id="KW-0560">Oxidoreductase</keyword>
<proteinExistence type="predicted"/>
<comment type="caution">
    <text evidence="4">The sequence shown here is derived from an EMBL/GenBank/DDBJ whole genome shotgun (WGS) entry which is preliminary data.</text>
</comment>
<dbReference type="InterPro" id="IPR013785">
    <property type="entry name" value="Aldolase_TIM"/>
</dbReference>
<gene>
    <name evidence="4" type="ORF">GCM10009768_14440</name>
</gene>
<evidence type="ECO:0000256" key="1">
    <source>
        <dbReference type="ARBA" id="ARBA00022630"/>
    </source>
</evidence>
<dbReference type="InterPro" id="IPR004136">
    <property type="entry name" value="NMO"/>
</dbReference>
<dbReference type="RefSeq" id="WP_344031002.1">
    <property type="nucleotide sequence ID" value="NZ_BAAAOB010000001.1"/>
</dbReference>
<dbReference type="CDD" id="cd04730">
    <property type="entry name" value="NPD_like"/>
    <property type="match status" value="1"/>
</dbReference>
<evidence type="ECO:0000313" key="4">
    <source>
        <dbReference type="EMBL" id="GAA1786652.1"/>
    </source>
</evidence>